<feature type="compositionally biased region" description="Low complexity" evidence="6">
    <location>
        <begin position="15"/>
        <end position="47"/>
    </location>
</feature>
<evidence type="ECO:0000313" key="8">
    <source>
        <dbReference type="EMBL" id="MEQ3541515.1"/>
    </source>
</evidence>
<evidence type="ECO:0000259" key="7">
    <source>
        <dbReference type="PROSITE" id="PS50045"/>
    </source>
</evidence>
<sequence length="643" mass="69101">MRPLPDGAQGATRAGRPTPVGPRRPGDGRVCPATGSAPTPATRTTTSATAERIAAARDAFLHHEQMREDAVRPPILASWIRSRDSDVAPDSIDLPEIGRETDSPLVRAATPIVSELCDQFATEPASLILCDGDGVVLDRRTGDSALRQHLDRVWLVPGFSYAEQHVGTNGIGTALEGRRPTEVFGHEHFVEHLEDLACAGAPIRHPVTGKILGVVDLTCWRSEANALMVATAATTARRIEEALLAASGRHELTLLHDYLTAVQRGGDSAVLAVGDDLVMMNDRARELIAPGDQVPLLAGATDALRAGRNRQLVVDLPSGATARVQCRPSWNEAGSAGGILQVSLTHRETVGHGSATPTITTALPTAVGSGALWTKCAQAVDRHFRTNEWLVLQGEHGSGRTTLARATHHLHSPAGHVRVLDAGDVSPRWLAEVSDELDGGGGTLVLREVDRLPPAAAAALADVLEPHRESTDPERAWVIATRGSSRTTDSPELASLLDCFPRTIEVPPLRHHVEDVAELVPYLLARLTRGADLTCAPEALRVLMRHRWPGNVEQLYQVLRKVVSRRRTGVIRLEDLPPETRVLARRVLTPLESIECDAIVDALLDADGNKAEAARRLGMSRATIYRKIRGYGIATPEVAGAAR</sequence>
<dbReference type="PANTHER" id="PTHR32071:SF122">
    <property type="entry name" value="SIGMA FACTOR"/>
    <property type="match status" value="1"/>
</dbReference>
<keyword evidence="5" id="KW-0804">Transcription</keyword>
<dbReference type="InterPro" id="IPR029016">
    <property type="entry name" value="GAF-like_dom_sf"/>
</dbReference>
<dbReference type="Pfam" id="PF25601">
    <property type="entry name" value="AAA_lid_14"/>
    <property type="match status" value="1"/>
</dbReference>
<keyword evidence="2" id="KW-0067">ATP-binding</keyword>
<dbReference type="InterPro" id="IPR027417">
    <property type="entry name" value="P-loop_NTPase"/>
</dbReference>
<dbReference type="SUPFAM" id="SSF46689">
    <property type="entry name" value="Homeodomain-like"/>
    <property type="match status" value="1"/>
</dbReference>
<evidence type="ECO:0000256" key="6">
    <source>
        <dbReference type="SAM" id="MobiDB-lite"/>
    </source>
</evidence>
<comment type="caution">
    <text evidence="8">The sequence shown here is derived from an EMBL/GenBank/DDBJ whole genome shotgun (WGS) entry which is preliminary data.</text>
</comment>
<gene>
    <name evidence="8" type="ORF">WHI96_22125</name>
</gene>
<proteinExistence type="predicted"/>
<dbReference type="InterPro" id="IPR003018">
    <property type="entry name" value="GAF"/>
</dbReference>
<keyword evidence="3" id="KW-0805">Transcription regulation</keyword>
<dbReference type="InterPro" id="IPR002197">
    <property type="entry name" value="HTH_Fis"/>
</dbReference>
<dbReference type="PROSITE" id="PS50045">
    <property type="entry name" value="SIGMA54_INTERACT_4"/>
    <property type="match status" value="1"/>
</dbReference>
<evidence type="ECO:0000256" key="4">
    <source>
        <dbReference type="ARBA" id="ARBA00023125"/>
    </source>
</evidence>
<keyword evidence="9" id="KW-1185">Reference proteome</keyword>
<feature type="region of interest" description="Disordered" evidence="6">
    <location>
        <begin position="1"/>
        <end position="47"/>
    </location>
</feature>
<dbReference type="RefSeq" id="WP_345654937.1">
    <property type="nucleotide sequence ID" value="NZ_BAABLY010000103.1"/>
</dbReference>
<dbReference type="Gene3D" id="3.30.450.40">
    <property type="match status" value="1"/>
</dbReference>
<evidence type="ECO:0000256" key="3">
    <source>
        <dbReference type="ARBA" id="ARBA00023015"/>
    </source>
</evidence>
<keyword evidence="4" id="KW-0238">DNA-binding</keyword>
<protein>
    <submittedName>
        <fullName evidence="8">Helix-turn-helix domain-containing protein</fullName>
    </submittedName>
</protein>
<dbReference type="Gene3D" id="1.10.10.60">
    <property type="entry name" value="Homeodomain-like"/>
    <property type="match status" value="1"/>
</dbReference>
<dbReference type="SUPFAM" id="SSF52540">
    <property type="entry name" value="P-loop containing nucleoside triphosphate hydrolases"/>
    <property type="match status" value="1"/>
</dbReference>
<feature type="domain" description="Sigma-54 factor interaction" evidence="7">
    <location>
        <begin position="366"/>
        <end position="564"/>
    </location>
</feature>
<dbReference type="InterPro" id="IPR009057">
    <property type="entry name" value="Homeodomain-like_sf"/>
</dbReference>
<reference evidence="8 9" key="1">
    <citation type="submission" date="2024-03" db="EMBL/GenBank/DDBJ databases">
        <title>Draft genome sequence of Pseudonocardia tropica JCM 19149.</title>
        <authorList>
            <person name="Butdee W."/>
            <person name="Duangmal K."/>
        </authorList>
    </citation>
    <scope>NUCLEOTIDE SEQUENCE [LARGE SCALE GENOMIC DNA]</scope>
    <source>
        <strain evidence="8 9">JCM 19149</strain>
    </source>
</reference>
<evidence type="ECO:0000256" key="5">
    <source>
        <dbReference type="ARBA" id="ARBA00023163"/>
    </source>
</evidence>
<name>A0ABV1JZZ8_9PSEU</name>
<dbReference type="Pfam" id="PF02954">
    <property type="entry name" value="HTH_8"/>
    <property type="match status" value="1"/>
</dbReference>
<dbReference type="InterPro" id="IPR058031">
    <property type="entry name" value="AAA_lid_NorR"/>
</dbReference>
<dbReference type="Pfam" id="PF01590">
    <property type="entry name" value="GAF"/>
    <property type="match status" value="1"/>
</dbReference>
<dbReference type="Proteomes" id="UP001464923">
    <property type="component" value="Unassembled WGS sequence"/>
</dbReference>
<evidence type="ECO:0000256" key="2">
    <source>
        <dbReference type="ARBA" id="ARBA00022840"/>
    </source>
</evidence>
<accession>A0ABV1JZZ8</accession>
<dbReference type="EMBL" id="JBEDNP010000015">
    <property type="protein sequence ID" value="MEQ3541515.1"/>
    <property type="molecule type" value="Genomic_DNA"/>
</dbReference>
<dbReference type="InterPro" id="IPR002078">
    <property type="entry name" value="Sigma_54_int"/>
</dbReference>
<dbReference type="Gene3D" id="3.40.50.300">
    <property type="entry name" value="P-loop containing nucleotide triphosphate hydrolases"/>
    <property type="match status" value="1"/>
</dbReference>
<dbReference type="PRINTS" id="PR01590">
    <property type="entry name" value="HTHFIS"/>
</dbReference>
<dbReference type="PANTHER" id="PTHR32071">
    <property type="entry name" value="TRANSCRIPTIONAL REGULATORY PROTEIN"/>
    <property type="match status" value="1"/>
</dbReference>
<dbReference type="Gene3D" id="1.10.8.60">
    <property type="match status" value="1"/>
</dbReference>
<organism evidence="8 9">
    <name type="scientific">Pseudonocardia tropica</name>
    <dbReference type="NCBI Taxonomy" id="681289"/>
    <lineage>
        <taxon>Bacteria</taxon>
        <taxon>Bacillati</taxon>
        <taxon>Actinomycetota</taxon>
        <taxon>Actinomycetes</taxon>
        <taxon>Pseudonocardiales</taxon>
        <taxon>Pseudonocardiaceae</taxon>
        <taxon>Pseudonocardia</taxon>
    </lineage>
</organism>
<evidence type="ECO:0000313" key="9">
    <source>
        <dbReference type="Proteomes" id="UP001464923"/>
    </source>
</evidence>
<evidence type="ECO:0000256" key="1">
    <source>
        <dbReference type="ARBA" id="ARBA00022741"/>
    </source>
</evidence>
<keyword evidence="1" id="KW-0547">Nucleotide-binding</keyword>